<accession>A0A9W7D4W6</accession>
<keyword evidence="3" id="KW-1185">Reference proteome</keyword>
<evidence type="ECO:0000313" key="3">
    <source>
        <dbReference type="Proteomes" id="UP001165121"/>
    </source>
</evidence>
<protein>
    <submittedName>
        <fullName evidence="2">Unnamed protein product</fullName>
    </submittedName>
</protein>
<evidence type="ECO:0000256" key="1">
    <source>
        <dbReference type="SAM" id="MobiDB-lite"/>
    </source>
</evidence>
<feature type="region of interest" description="Disordered" evidence="1">
    <location>
        <begin position="316"/>
        <end position="347"/>
    </location>
</feature>
<organism evidence="2 3">
    <name type="scientific">Phytophthora fragariaefolia</name>
    <dbReference type="NCBI Taxonomy" id="1490495"/>
    <lineage>
        <taxon>Eukaryota</taxon>
        <taxon>Sar</taxon>
        <taxon>Stramenopiles</taxon>
        <taxon>Oomycota</taxon>
        <taxon>Peronosporomycetes</taxon>
        <taxon>Peronosporales</taxon>
        <taxon>Peronosporaceae</taxon>
        <taxon>Phytophthora</taxon>
    </lineage>
</organism>
<gene>
    <name evidence="2" type="ORF">Pfra01_002310300</name>
</gene>
<comment type="caution">
    <text evidence="2">The sequence shown here is derived from an EMBL/GenBank/DDBJ whole genome shotgun (WGS) entry which is preliminary data.</text>
</comment>
<reference evidence="2" key="1">
    <citation type="submission" date="2023-04" db="EMBL/GenBank/DDBJ databases">
        <title>Phytophthora fragariaefolia NBRC 109709.</title>
        <authorList>
            <person name="Ichikawa N."/>
            <person name="Sato H."/>
            <person name="Tonouchi N."/>
        </authorList>
    </citation>
    <scope>NUCLEOTIDE SEQUENCE</scope>
    <source>
        <strain evidence="2">NBRC 109709</strain>
    </source>
</reference>
<feature type="region of interest" description="Disordered" evidence="1">
    <location>
        <begin position="730"/>
        <end position="753"/>
    </location>
</feature>
<sequence length="919" mass="102616">MLRYCQVQGFATNARKSHQCLVAVQLLESYVHDCIRQLPKLPAAADAAVAGANIQIPTRCSSYHTVCTNMLKEIVALLSLFSPRLCRLIGQVWDLASLNVFVLLQVANEALQDAQQLRDQLVFIERFHAESLERQASLTQRYEDEIARQRVNEQGLRADLQKVRQHANHLAVENGQLHLVVGRVLDAQQTMEATRFDSASPAEQLVTLESDGQGFCEDIAAVGDAEERELFGVGDGDEDALSRIQTVHPIESYGTDFEQLFQALFDGEERNLRVLNEMDRFINSTAVALLWRYGSTEEEHQLMHRMLSASTVGTQTDGTVAEKPSHLSARNSGHWESDSDGYGSDEDGRDPFVVAKVNASNHEEHENIGNQQLQESTKHEVIAVTKQQVIPQTLRAQLDSRPRIHRVLDKSQLNRILLRLYLEKLECDARTLRRRQLVSARVARSGVDSITPDTGAKSIALVRTPLHRFMKEFFLARYEVPALADFHMMEVVKSCHYHERLKIALRKDAVFASSALVGCLPGVPENLLQHIQHHQHEDTTLHSHPLQELFQQQQQFVAADVRVALFSRLCELVPFDTRGPTVDSATIGGNLSACLLNAVVDILGDALELDPAVRSIAEVEEVPNEASWGLPRALALELLTRHLQFVDQPIIEDAKARLAQLAPLLRSASVEDAIAADYIGVDVFLALFATTWSKYDQSLANKLRESFHHQLLLSSPFAKKQLDARLDKTSVTVEGDGESSQHESEAATVRPASRLSTWRSTTIMPKVAVGATAIALHSTPLELLTQAWMTLENEALSSLDVEELESTFRGLLEAKQLDSKHRRRMSTKKMSHENHEHTGSEFSLGGVTEKEFVFHALQVLRRRRNNYGLRTNSRRPPRFAVYGSQNHSDVGSVKTDDLSIPLDSLKPGLTADSLAYVGK</sequence>
<dbReference type="AlphaFoldDB" id="A0A9W7D4W6"/>
<proteinExistence type="predicted"/>
<evidence type="ECO:0000313" key="2">
    <source>
        <dbReference type="EMBL" id="GMF55079.1"/>
    </source>
</evidence>
<dbReference type="Proteomes" id="UP001165121">
    <property type="component" value="Unassembled WGS sequence"/>
</dbReference>
<dbReference type="OrthoDB" id="72203at2759"/>
<name>A0A9W7D4W6_9STRA</name>
<dbReference type="EMBL" id="BSXT01003652">
    <property type="protein sequence ID" value="GMF55079.1"/>
    <property type="molecule type" value="Genomic_DNA"/>
</dbReference>